<sequence>MIVQLSQISSIKKILPTDVASSLGLCFSLCQESSDFGFYADGLAIWLALVQVFLYRWLWRLFFIIAAFLWIFGLSWCFSGSTCSFAAVLSFCLHCHATSCLFSIYSLVR</sequence>
<organism evidence="1 2">
    <name type="scientific">Manihot esculenta</name>
    <name type="common">Cassava</name>
    <name type="synonym">Jatropha manihot</name>
    <dbReference type="NCBI Taxonomy" id="3983"/>
    <lineage>
        <taxon>Eukaryota</taxon>
        <taxon>Viridiplantae</taxon>
        <taxon>Streptophyta</taxon>
        <taxon>Embryophyta</taxon>
        <taxon>Tracheophyta</taxon>
        <taxon>Spermatophyta</taxon>
        <taxon>Magnoliopsida</taxon>
        <taxon>eudicotyledons</taxon>
        <taxon>Gunneridae</taxon>
        <taxon>Pentapetalae</taxon>
        <taxon>rosids</taxon>
        <taxon>fabids</taxon>
        <taxon>Malpighiales</taxon>
        <taxon>Euphorbiaceae</taxon>
        <taxon>Crotonoideae</taxon>
        <taxon>Manihoteae</taxon>
        <taxon>Manihot</taxon>
    </lineage>
</organism>
<proteinExistence type="predicted"/>
<gene>
    <name evidence="1" type="ORF">MANES_15G178248v8</name>
</gene>
<evidence type="ECO:0000313" key="1">
    <source>
        <dbReference type="EMBL" id="KAG8637958.1"/>
    </source>
</evidence>
<dbReference type="Proteomes" id="UP000091857">
    <property type="component" value="Chromosome 15"/>
</dbReference>
<keyword evidence="2" id="KW-1185">Reference proteome</keyword>
<protein>
    <submittedName>
        <fullName evidence="1">Uncharacterized protein</fullName>
    </submittedName>
</protein>
<name>A0ACB7GE49_MANES</name>
<comment type="caution">
    <text evidence="1">The sequence shown here is derived from an EMBL/GenBank/DDBJ whole genome shotgun (WGS) entry which is preliminary data.</text>
</comment>
<dbReference type="EMBL" id="CM004401">
    <property type="protein sequence ID" value="KAG8637958.1"/>
    <property type="molecule type" value="Genomic_DNA"/>
</dbReference>
<reference evidence="2" key="1">
    <citation type="journal article" date="2016" name="Nat. Biotechnol.">
        <title>Sequencing wild and cultivated cassava and related species reveals extensive interspecific hybridization and genetic diversity.</title>
        <authorList>
            <person name="Bredeson J.V."/>
            <person name="Lyons J.B."/>
            <person name="Prochnik S.E."/>
            <person name="Wu G.A."/>
            <person name="Ha C.M."/>
            <person name="Edsinger-Gonzales E."/>
            <person name="Grimwood J."/>
            <person name="Schmutz J."/>
            <person name="Rabbi I.Y."/>
            <person name="Egesi C."/>
            <person name="Nauluvula P."/>
            <person name="Lebot V."/>
            <person name="Ndunguru J."/>
            <person name="Mkamilo G."/>
            <person name="Bart R.S."/>
            <person name="Setter T.L."/>
            <person name="Gleadow R.M."/>
            <person name="Kulakow P."/>
            <person name="Ferguson M.E."/>
            <person name="Rounsley S."/>
            <person name="Rokhsar D.S."/>
        </authorList>
    </citation>
    <scope>NUCLEOTIDE SEQUENCE [LARGE SCALE GENOMIC DNA]</scope>
    <source>
        <strain evidence="2">cv. AM560-2</strain>
    </source>
</reference>
<evidence type="ECO:0000313" key="2">
    <source>
        <dbReference type="Proteomes" id="UP000091857"/>
    </source>
</evidence>
<accession>A0ACB7GE49</accession>